<dbReference type="Proteomes" id="UP000076603">
    <property type="component" value="Unassembled WGS sequence"/>
</dbReference>
<dbReference type="PATRIC" id="fig|1121326.3.peg.1642"/>
<dbReference type="GO" id="GO:0043139">
    <property type="term" value="F:5'-3' DNA helicase activity"/>
    <property type="evidence" value="ECO:0007669"/>
    <property type="project" value="UniProtKB-EC"/>
</dbReference>
<dbReference type="SUPFAM" id="SSF48024">
    <property type="entry name" value="N-terminal domain of DnaB helicase"/>
    <property type="match status" value="1"/>
</dbReference>
<dbReference type="GO" id="GO:1990077">
    <property type="term" value="C:primosome complex"/>
    <property type="evidence" value="ECO:0007669"/>
    <property type="project" value="UniProtKB-UniRule"/>
</dbReference>
<dbReference type="InterPro" id="IPR016136">
    <property type="entry name" value="DNA_helicase_N/primase_C"/>
</dbReference>
<dbReference type="SUPFAM" id="SSF52540">
    <property type="entry name" value="P-loop containing nucleoside triphosphate hydrolases"/>
    <property type="match status" value="1"/>
</dbReference>
<feature type="domain" description="SF4 helicase" evidence="13">
    <location>
        <begin position="171"/>
        <end position="429"/>
    </location>
</feature>
<dbReference type="EC" id="5.6.2.3" evidence="11 12"/>
<dbReference type="InterPro" id="IPR007692">
    <property type="entry name" value="DNA_helicase_DnaB"/>
</dbReference>
<dbReference type="OrthoDB" id="1877647at2"/>
<keyword evidence="5 12" id="KW-0378">Hydrolase</keyword>
<evidence type="ECO:0000313" key="15">
    <source>
        <dbReference type="Proteomes" id="UP000076603"/>
    </source>
</evidence>
<keyword evidence="4 12" id="KW-0547">Nucleotide-binding</keyword>
<dbReference type="GO" id="GO:0006269">
    <property type="term" value="P:DNA replication, synthesis of primer"/>
    <property type="evidence" value="ECO:0007669"/>
    <property type="project" value="UniProtKB-UniRule"/>
</dbReference>
<keyword evidence="8 12" id="KW-0238">DNA-binding</keyword>
<evidence type="ECO:0000256" key="10">
    <source>
        <dbReference type="ARBA" id="ARBA00048954"/>
    </source>
</evidence>
<sequence>MKIEKIYNQDAEANILSSILVKNDSICEVIDVLNPEDFYNTRHKIIYAKLKEMYESSLPMDIVTLSEKLGERLKEVGGVSYLGELINSSISAVNIKNYGYIVKEKSSYRQLKGILSSSLDKLDKEEIEAEDMIENVQDSLLGISSVEKEDSGHMTGVMERFMDTLQTRYEKGGEIKGIKSGYRILDKTLGGFMRQDLVVLAARPSMGKSTMAINLLLNTVFIGQAKTAFFNLEMSEIQVSDRVVAVHTDIPMNNVKTASLTDEQWYKISKAASDLAASAIKIYDKKLTLKSIKAECKKLKIKEGLDIVFIDYLQLIDSERKSENRNQDISRVTRTLKLMAKELDITLILLSQLSRAPEQRNDHRPMLADLRESGSIEQDADIVMFLYRDDYYTKDSESKGIMECIVAKNRNGEVGTVRLKWMPDVQRVR</sequence>
<evidence type="ECO:0000256" key="5">
    <source>
        <dbReference type="ARBA" id="ARBA00022801"/>
    </source>
</evidence>
<evidence type="ECO:0000256" key="9">
    <source>
        <dbReference type="ARBA" id="ARBA00023235"/>
    </source>
</evidence>
<keyword evidence="15" id="KW-1185">Reference proteome</keyword>
<comment type="similarity">
    <text evidence="1 12">Belongs to the helicase family. DnaB subfamily.</text>
</comment>
<dbReference type="GO" id="GO:0005829">
    <property type="term" value="C:cytosol"/>
    <property type="evidence" value="ECO:0007669"/>
    <property type="project" value="TreeGrafter"/>
</dbReference>
<dbReference type="InterPro" id="IPR007694">
    <property type="entry name" value="DNA_helicase_DnaB-like_C"/>
</dbReference>
<dbReference type="Pfam" id="PF00772">
    <property type="entry name" value="DnaB"/>
    <property type="match status" value="1"/>
</dbReference>
<dbReference type="EMBL" id="LWAE01000002">
    <property type="protein sequence ID" value="KZL91860.1"/>
    <property type="molecule type" value="Genomic_DNA"/>
</dbReference>
<name>A0A162STU9_9CLOT</name>
<protein>
    <recommendedName>
        <fullName evidence="11 12">Replicative DNA helicase</fullName>
        <ecNumber evidence="11 12">5.6.2.3</ecNumber>
    </recommendedName>
</protein>
<evidence type="ECO:0000256" key="3">
    <source>
        <dbReference type="ARBA" id="ARBA00022705"/>
    </source>
</evidence>
<gene>
    <name evidence="14" type="primary">dnaC_3</name>
    <name evidence="14" type="ORF">CLMAG_16660</name>
</gene>
<comment type="catalytic activity">
    <reaction evidence="10 12">
        <text>ATP + H2O = ADP + phosphate + H(+)</text>
        <dbReference type="Rhea" id="RHEA:13065"/>
        <dbReference type="ChEBI" id="CHEBI:15377"/>
        <dbReference type="ChEBI" id="CHEBI:15378"/>
        <dbReference type="ChEBI" id="CHEBI:30616"/>
        <dbReference type="ChEBI" id="CHEBI:43474"/>
        <dbReference type="ChEBI" id="CHEBI:456216"/>
        <dbReference type="EC" id="5.6.2.3"/>
    </reaction>
</comment>
<keyword evidence="6 12" id="KW-0347">Helicase</keyword>
<evidence type="ECO:0000256" key="11">
    <source>
        <dbReference type="NCBIfam" id="TIGR00665"/>
    </source>
</evidence>
<evidence type="ECO:0000313" key="14">
    <source>
        <dbReference type="EMBL" id="KZL91860.1"/>
    </source>
</evidence>
<dbReference type="InterPro" id="IPR007693">
    <property type="entry name" value="DNA_helicase_DnaB-like_N"/>
</dbReference>
<dbReference type="Gene3D" id="1.10.860.10">
    <property type="entry name" value="DNAb Helicase, Chain A"/>
    <property type="match status" value="1"/>
</dbReference>
<dbReference type="InterPro" id="IPR027417">
    <property type="entry name" value="P-loop_NTPase"/>
</dbReference>
<evidence type="ECO:0000256" key="1">
    <source>
        <dbReference type="ARBA" id="ARBA00008428"/>
    </source>
</evidence>
<accession>A0A162STU9</accession>
<keyword evidence="7 12" id="KW-0067">ATP-binding</keyword>
<comment type="function">
    <text evidence="12">The main replicative DNA helicase, it participates in initiation and elongation during chromosome replication. Travels ahead of the DNA replisome, separating dsDNA into templates for DNA synthesis. A processive ATP-dependent 5'-3' DNA helicase it has DNA-dependent ATPase activity.</text>
</comment>
<reference evidence="14 15" key="1">
    <citation type="submission" date="2016-04" db="EMBL/GenBank/DDBJ databases">
        <title>Genome sequence of Clostridium magnum DSM 2767.</title>
        <authorList>
            <person name="Poehlein A."/>
            <person name="Uhlig R."/>
            <person name="Fischer R."/>
            <person name="Bahl H."/>
            <person name="Daniel R."/>
        </authorList>
    </citation>
    <scope>NUCLEOTIDE SEQUENCE [LARGE SCALE GENOMIC DNA]</scope>
    <source>
        <strain evidence="14 15">DSM 2767</strain>
    </source>
</reference>
<evidence type="ECO:0000256" key="4">
    <source>
        <dbReference type="ARBA" id="ARBA00022741"/>
    </source>
</evidence>
<dbReference type="GO" id="GO:0016887">
    <property type="term" value="F:ATP hydrolysis activity"/>
    <property type="evidence" value="ECO:0007669"/>
    <property type="project" value="RHEA"/>
</dbReference>
<evidence type="ECO:0000256" key="6">
    <source>
        <dbReference type="ARBA" id="ARBA00022806"/>
    </source>
</evidence>
<dbReference type="GO" id="GO:0005524">
    <property type="term" value="F:ATP binding"/>
    <property type="evidence" value="ECO:0007669"/>
    <property type="project" value="UniProtKB-UniRule"/>
</dbReference>
<comment type="caution">
    <text evidence="14">The sequence shown here is derived from an EMBL/GenBank/DDBJ whole genome shotgun (WGS) entry which is preliminary data.</text>
</comment>
<organism evidence="14 15">
    <name type="scientific">Clostridium magnum DSM 2767</name>
    <dbReference type="NCBI Taxonomy" id="1121326"/>
    <lineage>
        <taxon>Bacteria</taxon>
        <taxon>Bacillati</taxon>
        <taxon>Bacillota</taxon>
        <taxon>Clostridia</taxon>
        <taxon>Eubacteriales</taxon>
        <taxon>Clostridiaceae</taxon>
        <taxon>Clostridium</taxon>
    </lineage>
</organism>
<proteinExistence type="inferred from homology"/>
<dbReference type="Pfam" id="PF03796">
    <property type="entry name" value="DnaB_C"/>
    <property type="match status" value="1"/>
</dbReference>
<dbReference type="RefSeq" id="WP_066620727.1">
    <property type="nucleotide sequence ID" value="NZ_FQXL01000022.1"/>
</dbReference>
<evidence type="ECO:0000256" key="8">
    <source>
        <dbReference type="ARBA" id="ARBA00023125"/>
    </source>
</evidence>
<dbReference type="PANTHER" id="PTHR30153:SF2">
    <property type="entry name" value="REPLICATIVE DNA HELICASE"/>
    <property type="match status" value="1"/>
</dbReference>
<evidence type="ECO:0000256" key="2">
    <source>
        <dbReference type="ARBA" id="ARBA00022515"/>
    </source>
</evidence>
<dbReference type="STRING" id="1121326.CLMAG_16660"/>
<evidence type="ECO:0000256" key="12">
    <source>
        <dbReference type="RuleBase" id="RU362085"/>
    </source>
</evidence>
<keyword evidence="9" id="KW-0413">Isomerase</keyword>
<keyword evidence="3 12" id="KW-0235">DNA replication</keyword>
<dbReference type="PANTHER" id="PTHR30153">
    <property type="entry name" value="REPLICATIVE DNA HELICASE DNAB"/>
    <property type="match status" value="1"/>
</dbReference>
<dbReference type="Gene3D" id="3.40.50.300">
    <property type="entry name" value="P-loop containing nucleotide triphosphate hydrolases"/>
    <property type="match status" value="1"/>
</dbReference>
<dbReference type="AlphaFoldDB" id="A0A162STU9"/>
<keyword evidence="2 12" id="KW-0639">Primosome</keyword>
<evidence type="ECO:0000259" key="13">
    <source>
        <dbReference type="PROSITE" id="PS51199"/>
    </source>
</evidence>
<dbReference type="InterPro" id="IPR036185">
    <property type="entry name" value="DNA_heli_DnaB-like_N_sf"/>
</dbReference>
<dbReference type="CDD" id="cd00984">
    <property type="entry name" value="DnaB_C"/>
    <property type="match status" value="1"/>
</dbReference>
<dbReference type="NCBIfam" id="TIGR00665">
    <property type="entry name" value="DnaB"/>
    <property type="match status" value="1"/>
</dbReference>
<dbReference type="GO" id="GO:0003677">
    <property type="term" value="F:DNA binding"/>
    <property type="evidence" value="ECO:0007669"/>
    <property type="project" value="UniProtKB-UniRule"/>
</dbReference>
<dbReference type="PROSITE" id="PS51199">
    <property type="entry name" value="SF4_HELICASE"/>
    <property type="match status" value="1"/>
</dbReference>
<evidence type="ECO:0000256" key="7">
    <source>
        <dbReference type="ARBA" id="ARBA00022840"/>
    </source>
</evidence>